<dbReference type="PANTHER" id="PTHR30065">
    <property type="entry name" value="FLAGELLAR BIOSYNTHETIC PROTEIN FLIR"/>
    <property type="match status" value="1"/>
</dbReference>
<evidence type="ECO:0000313" key="11">
    <source>
        <dbReference type="EMBL" id="EXG83120.1"/>
    </source>
</evidence>
<comment type="caution">
    <text evidence="11">The sequence shown here is derived from an EMBL/GenBank/DDBJ whole genome shotgun (WGS) entry which is preliminary data.</text>
</comment>
<evidence type="ECO:0000256" key="2">
    <source>
        <dbReference type="ARBA" id="ARBA00009772"/>
    </source>
</evidence>
<dbReference type="Proteomes" id="UP000053380">
    <property type="component" value="Unassembled WGS sequence"/>
</dbReference>
<evidence type="ECO:0000256" key="10">
    <source>
        <dbReference type="RuleBase" id="RU362071"/>
    </source>
</evidence>
<dbReference type="GO" id="GO:0044780">
    <property type="term" value="P:bacterial-type flagellum assembly"/>
    <property type="evidence" value="ECO:0007669"/>
    <property type="project" value="UniProtKB-UniRule"/>
</dbReference>
<keyword evidence="4 10" id="KW-1003">Cell membrane</keyword>
<accession>A0A010YSE2</accession>
<evidence type="ECO:0000256" key="8">
    <source>
        <dbReference type="ARBA" id="ARBA00023143"/>
    </source>
</evidence>
<keyword evidence="7 10" id="KW-0472">Membrane</keyword>
<name>A0A010YSE2_9BACL</name>
<feature type="transmembrane region" description="Helical" evidence="10">
    <location>
        <begin position="74"/>
        <end position="98"/>
    </location>
</feature>
<gene>
    <name evidence="11" type="ORF">SacsacDRAFT_0085</name>
</gene>
<keyword evidence="12" id="KW-1185">Reference proteome</keyword>
<dbReference type="NCBIfam" id="TIGR01400">
    <property type="entry name" value="fliR"/>
    <property type="match status" value="1"/>
</dbReference>
<keyword evidence="11" id="KW-0966">Cell projection</keyword>
<keyword evidence="5 10" id="KW-0812">Transmembrane</keyword>
<evidence type="ECO:0000256" key="9">
    <source>
        <dbReference type="NCBIfam" id="TIGR01400"/>
    </source>
</evidence>
<feature type="transmembrane region" description="Helical" evidence="10">
    <location>
        <begin position="36"/>
        <end position="54"/>
    </location>
</feature>
<comment type="similarity">
    <text evidence="2 10">Belongs to the FliR/MopE/SpaR family.</text>
</comment>
<evidence type="ECO:0000256" key="3">
    <source>
        <dbReference type="ARBA" id="ARBA00021717"/>
    </source>
</evidence>
<dbReference type="EMBL" id="JFBU01000001">
    <property type="protein sequence ID" value="EXG83120.1"/>
    <property type="molecule type" value="Genomic_DNA"/>
</dbReference>
<evidence type="ECO:0000256" key="6">
    <source>
        <dbReference type="ARBA" id="ARBA00022989"/>
    </source>
</evidence>
<feature type="transmembrane region" description="Helical" evidence="10">
    <location>
        <begin position="213"/>
        <end position="240"/>
    </location>
</feature>
<organism evidence="11 12">
    <name type="scientific">Saccharibacillus sacchari DSM 19268</name>
    <dbReference type="NCBI Taxonomy" id="915437"/>
    <lineage>
        <taxon>Bacteria</taxon>
        <taxon>Bacillati</taxon>
        <taxon>Bacillota</taxon>
        <taxon>Bacilli</taxon>
        <taxon>Bacillales</taxon>
        <taxon>Paenibacillaceae</taxon>
        <taxon>Saccharibacillus</taxon>
    </lineage>
</organism>
<keyword evidence="11" id="KW-0969">Cilium</keyword>
<dbReference type="InterPro" id="IPR006303">
    <property type="entry name" value="FliR"/>
</dbReference>
<dbReference type="GO" id="GO:0005886">
    <property type="term" value="C:plasma membrane"/>
    <property type="evidence" value="ECO:0007669"/>
    <property type="project" value="UniProtKB-SubCell"/>
</dbReference>
<comment type="function">
    <text evidence="1 10">Role in flagellar biosynthesis.</text>
</comment>
<evidence type="ECO:0000256" key="5">
    <source>
        <dbReference type="ARBA" id="ARBA00022692"/>
    </source>
</evidence>
<keyword evidence="6 10" id="KW-1133">Transmembrane helix</keyword>
<keyword evidence="8 10" id="KW-0975">Bacterial flagellum</keyword>
<dbReference type="PANTHER" id="PTHR30065:SF1">
    <property type="entry name" value="SURFACE PRESENTATION OF ANTIGENS PROTEIN SPAR"/>
    <property type="match status" value="1"/>
</dbReference>
<dbReference type="AlphaFoldDB" id="A0A010YSE2"/>
<dbReference type="HOGENOM" id="CLU_063626_2_3_9"/>
<evidence type="ECO:0000313" key="12">
    <source>
        <dbReference type="Proteomes" id="UP000053380"/>
    </source>
</evidence>
<comment type="subcellular location">
    <subcellularLocation>
        <location evidence="10">Cell membrane</location>
        <topology evidence="10">Multi-pass membrane protein</topology>
    </subcellularLocation>
    <subcellularLocation>
        <location evidence="10">Bacterial flagellum basal body</location>
    </subcellularLocation>
</comment>
<dbReference type="PATRIC" id="fig|915437.3.peg.86"/>
<feature type="transmembrane region" description="Helical" evidence="10">
    <location>
        <begin position="6"/>
        <end position="29"/>
    </location>
</feature>
<feature type="transmembrane region" description="Helical" evidence="10">
    <location>
        <begin position="171"/>
        <end position="201"/>
    </location>
</feature>
<reference evidence="11 12" key="1">
    <citation type="submission" date="2013-07" db="EMBL/GenBank/DDBJ databases">
        <authorList>
            <consortium name="DOE Joint Genome Institute"/>
            <person name="Anderson I."/>
            <person name="Huntemann M."/>
            <person name="Han J."/>
            <person name="Chen A."/>
            <person name="Kyrpides N."/>
            <person name="Mavromatis K."/>
            <person name="Markowitz V."/>
            <person name="Palaniappan K."/>
            <person name="Ivanova N."/>
            <person name="Schaumberg A."/>
            <person name="Pati A."/>
            <person name="Liolios K."/>
            <person name="Nordberg H.P."/>
            <person name="Cantor M.N."/>
            <person name="Hua S.X."/>
            <person name="Woyke T."/>
        </authorList>
    </citation>
    <scope>NUCLEOTIDE SEQUENCE [LARGE SCALE GENOMIC DNA]</scope>
    <source>
        <strain evidence="11 12">DSM 19268</strain>
    </source>
</reference>
<proteinExistence type="inferred from homology"/>
<dbReference type="InterPro" id="IPR002010">
    <property type="entry name" value="T3SS_IM_R"/>
</dbReference>
<keyword evidence="11" id="KW-0282">Flagellum</keyword>
<dbReference type="GO" id="GO:0009425">
    <property type="term" value="C:bacterial-type flagellum basal body"/>
    <property type="evidence" value="ECO:0007669"/>
    <property type="project" value="UniProtKB-SubCell"/>
</dbReference>
<evidence type="ECO:0000256" key="4">
    <source>
        <dbReference type="ARBA" id="ARBA00022475"/>
    </source>
</evidence>
<dbReference type="PRINTS" id="PR00953">
    <property type="entry name" value="TYPE3IMRPROT"/>
</dbReference>
<sequence>MMTTLMQAFPVFLLMFCRITSFFVVAPLISSRNVPTRFKVGLATIVALLVYLSYGVNQTAAFDGSYVLLIVREILIGLMLGYVANLILVSIQIAGAILDIQMGFGMATVFDPTSGMVTPLTGQFKYMIAMLLFLAMNGHHRLLDAIVYSYNWVPIDNRLFTEISNGNLMEFFLKAFAAAMVIAFQMAAPIVVALFLTDVGLGFLAKTAPQFNIFVIGIPIKIIVGLILLLLLMPSLTYIFDNLFSLMAETMQGFLGTVGERPGSGG</sequence>
<dbReference type="GO" id="GO:0006605">
    <property type="term" value="P:protein targeting"/>
    <property type="evidence" value="ECO:0007669"/>
    <property type="project" value="UniProtKB-UniRule"/>
</dbReference>
<dbReference type="Pfam" id="PF01311">
    <property type="entry name" value="Bac_export_1"/>
    <property type="match status" value="1"/>
</dbReference>
<evidence type="ECO:0000256" key="1">
    <source>
        <dbReference type="ARBA" id="ARBA00002578"/>
    </source>
</evidence>
<protein>
    <recommendedName>
        <fullName evidence="3 9">Flagellar biosynthetic protein FliR</fullName>
    </recommendedName>
</protein>
<evidence type="ECO:0000256" key="7">
    <source>
        <dbReference type="ARBA" id="ARBA00023136"/>
    </source>
</evidence>